<comment type="caution">
    <text evidence="2">The sequence shown here is derived from an EMBL/GenBank/DDBJ whole genome shotgun (WGS) entry which is preliminary data.</text>
</comment>
<dbReference type="Proteomes" id="UP000243579">
    <property type="component" value="Unassembled WGS sequence"/>
</dbReference>
<dbReference type="AlphaFoldDB" id="A0A1V9ZEU9"/>
<feature type="transmembrane region" description="Helical" evidence="1">
    <location>
        <begin position="12"/>
        <end position="37"/>
    </location>
</feature>
<feature type="transmembrane region" description="Helical" evidence="1">
    <location>
        <begin position="43"/>
        <end position="61"/>
    </location>
</feature>
<dbReference type="EMBL" id="JNBR01000143">
    <property type="protein sequence ID" value="OQR96513.1"/>
    <property type="molecule type" value="Genomic_DNA"/>
</dbReference>
<evidence type="ECO:0000313" key="2">
    <source>
        <dbReference type="EMBL" id="OQR96513.1"/>
    </source>
</evidence>
<dbReference type="OrthoDB" id="192645at2759"/>
<gene>
    <name evidence="2" type="ORF">ACHHYP_15480</name>
</gene>
<sequence>MAFNLFAPAEAINYDFVAGMYGFFTLLLVVLYVLQLYTDAVEGFYIVMAPFAPCFIWSLIVRRNWLAANATKTTKTD</sequence>
<protein>
    <submittedName>
        <fullName evidence="2">Uncharacterized protein</fullName>
    </submittedName>
</protein>
<organism evidence="2 3">
    <name type="scientific">Achlya hypogyna</name>
    <name type="common">Oomycete</name>
    <name type="synonym">Protoachlya hypogyna</name>
    <dbReference type="NCBI Taxonomy" id="1202772"/>
    <lineage>
        <taxon>Eukaryota</taxon>
        <taxon>Sar</taxon>
        <taxon>Stramenopiles</taxon>
        <taxon>Oomycota</taxon>
        <taxon>Saprolegniomycetes</taxon>
        <taxon>Saprolegniales</taxon>
        <taxon>Achlyaceae</taxon>
        <taxon>Achlya</taxon>
    </lineage>
</organism>
<evidence type="ECO:0000313" key="3">
    <source>
        <dbReference type="Proteomes" id="UP000243579"/>
    </source>
</evidence>
<name>A0A1V9ZEU9_ACHHY</name>
<keyword evidence="3" id="KW-1185">Reference proteome</keyword>
<reference evidence="2 3" key="1">
    <citation type="journal article" date="2014" name="Genome Biol. Evol.">
        <title>The secreted proteins of Achlya hypogyna and Thraustotheca clavata identify the ancestral oomycete secretome and reveal gene acquisitions by horizontal gene transfer.</title>
        <authorList>
            <person name="Misner I."/>
            <person name="Blouin N."/>
            <person name="Leonard G."/>
            <person name="Richards T.A."/>
            <person name="Lane C.E."/>
        </authorList>
    </citation>
    <scope>NUCLEOTIDE SEQUENCE [LARGE SCALE GENOMIC DNA]</scope>
    <source>
        <strain evidence="2 3">ATCC 48635</strain>
    </source>
</reference>
<evidence type="ECO:0000256" key="1">
    <source>
        <dbReference type="SAM" id="Phobius"/>
    </source>
</evidence>
<proteinExistence type="predicted"/>
<keyword evidence="1" id="KW-1133">Transmembrane helix</keyword>
<accession>A0A1V9ZEU9</accession>
<keyword evidence="1" id="KW-0472">Membrane</keyword>
<keyword evidence="1" id="KW-0812">Transmembrane</keyword>